<name>A0A2S0RDP8_9FLAO</name>
<keyword evidence="1" id="KW-0472">Membrane</keyword>
<proteinExistence type="predicted"/>
<keyword evidence="3" id="KW-1185">Reference proteome</keyword>
<evidence type="ECO:0000256" key="1">
    <source>
        <dbReference type="SAM" id="Phobius"/>
    </source>
</evidence>
<dbReference type="AlphaFoldDB" id="A0A2S0RDP8"/>
<feature type="transmembrane region" description="Helical" evidence="1">
    <location>
        <begin position="32"/>
        <end position="53"/>
    </location>
</feature>
<evidence type="ECO:0000313" key="2">
    <source>
        <dbReference type="EMBL" id="AWA29420.1"/>
    </source>
</evidence>
<accession>A0A2S0RDP8</accession>
<protein>
    <submittedName>
        <fullName evidence="2">Uncharacterized protein</fullName>
    </submittedName>
</protein>
<keyword evidence="1" id="KW-0812">Transmembrane</keyword>
<organism evidence="2 3">
    <name type="scientific">Flavobacterium magnum</name>
    <dbReference type="NCBI Taxonomy" id="2162713"/>
    <lineage>
        <taxon>Bacteria</taxon>
        <taxon>Pseudomonadati</taxon>
        <taxon>Bacteroidota</taxon>
        <taxon>Flavobacteriia</taxon>
        <taxon>Flavobacteriales</taxon>
        <taxon>Flavobacteriaceae</taxon>
        <taxon>Flavobacterium</taxon>
    </lineage>
</organism>
<evidence type="ECO:0000313" key="3">
    <source>
        <dbReference type="Proteomes" id="UP000244193"/>
    </source>
</evidence>
<dbReference type="Proteomes" id="UP000244193">
    <property type="component" value="Chromosome"/>
</dbReference>
<keyword evidence="1" id="KW-1133">Transmembrane helix</keyword>
<dbReference type="EMBL" id="CP028811">
    <property type="protein sequence ID" value="AWA29420.1"/>
    <property type="molecule type" value="Genomic_DNA"/>
</dbReference>
<dbReference type="KEGG" id="fmg:HYN48_04585"/>
<reference evidence="2 3" key="1">
    <citation type="submission" date="2018-04" db="EMBL/GenBank/DDBJ databases">
        <title>Genome sequencing of Flavobacterium sp. HYN0048.</title>
        <authorList>
            <person name="Yi H."/>
            <person name="Baek C."/>
        </authorList>
    </citation>
    <scope>NUCLEOTIDE SEQUENCE [LARGE SCALE GENOMIC DNA]</scope>
    <source>
        <strain evidence="2 3">HYN0048</strain>
    </source>
</reference>
<sequence>MFKAGDQVPVKPLLDVVGNAANVLPEQIGATAVNVGVTFWFTVMVIIAVLAHWPTDGVKV</sequence>
<gene>
    <name evidence="2" type="ORF">HYN48_04585</name>
</gene>